<accession>A0A7R9H1R7</accession>
<dbReference type="InterPro" id="IPR000286">
    <property type="entry name" value="HDACs"/>
</dbReference>
<keyword evidence="4" id="KW-0678">Repressor</keyword>
<comment type="similarity">
    <text evidence="2">Belongs to the histone deacetylase family. HD type 2 subfamily.</text>
</comment>
<comment type="subcellular location">
    <subcellularLocation>
        <location evidence="1">Nucleus</location>
    </subcellularLocation>
</comment>
<evidence type="ECO:0000256" key="11">
    <source>
        <dbReference type="SAM" id="MobiDB-lite"/>
    </source>
</evidence>
<evidence type="ECO:0000256" key="6">
    <source>
        <dbReference type="ARBA" id="ARBA00022853"/>
    </source>
</evidence>
<feature type="compositionally biased region" description="Polar residues" evidence="11">
    <location>
        <begin position="1798"/>
        <end position="1809"/>
    </location>
</feature>
<keyword evidence="9" id="KW-0539">Nucleus</keyword>
<keyword evidence="8" id="KW-0804">Transcription</keyword>
<feature type="compositionally biased region" description="Polar residues" evidence="11">
    <location>
        <begin position="10"/>
        <end position="35"/>
    </location>
</feature>
<dbReference type="SUPFAM" id="SSF52058">
    <property type="entry name" value="L domain-like"/>
    <property type="match status" value="1"/>
</dbReference>
<evidence type="ECO:0000256" key="5">
    <source>
        <dbReference type="ARBA" id="ARBA00022801"/>
    </source>
</evidence>
<feature type="compositionally biased region" description="Acidic residues" evidence="11">
    <location>
        <begin position="1817"/>
        <end position="1826"/>
    </location>
</feature>
<reference evidence="13" key="1">
    <citation type="submission" date="2020-11" db="EMBL/GenBank/DDBJ databases">
        <authorList>
            <person name="Tran Van P."/>
        </authorList>
    </citation>
    <scope>NUCLEOTIDE SEQUENCE</scope>
</reference>
<dbReference type="Gene3D" id="3.80.10.10">
    <property type="entry name" value="Ribonuclease Inhibitor"/>
    <property type="match status" value="2"/>
</dbReference>
<dbReference type="InterPro" id="IPR037138">
    <property type="entry name" value="His_deacetylse_dom_sf"/>
</dbReference>
<feature type="region of interest" description="Disordered" evidence="11">
    <location>
        <begin position="1797"/>
        <end position="1826"/>
    </location>
</feature>
<dbReference type="InterPro" id="IPR032675">
    <property type="entry name" value="LRR_dom_sf"/>
</dbReference>
<evidence type="ECO:0000256" key="9">
    <source>
        <dbReference type="ARBA" id="ARBA00023242"/>
    </source>
</evidence>
<dbReference type="EMBL" id="OD001651">
    <property type="protein sequence ID" value="CAD7402728.1"/>
    <property type="molecule type" value="Genomic_DNA"/>
</dbReference>
<feature type="domain" description="Histone deacetylase" evidence="12">
    <location>
        <begin position="1342"/>
        <end position="1727"/>
    </location>
</feature>
<dbReference type="Gene3D" id="3.40.800.20">
    <property type="entry name" value="Histone deacetylase domain"/>
    <property type="match status" value="2"/>
</dbReference>
<evidence type="ECO:0000313" key="13">
    <source>
        <dbReference type="EMBL" id="CAD7402728.1"/>
    </source>
</evidence>
<name>A0A7R9H1R7_TIMPO</name>
<dbReference type="GO" id="GO:0000118">
    <property type="term" value="C:histone deacetylase complex"/>
    <property type="evidence" value="ECO:0007669"/>
    <property type="project" value="TreeGrafter"/>
</dbReference>
<evidence type="ECO:0000256" key="2">
    <source>
        <dbReference type="ARBA" id="ARBA00007738"/>
    </source>
</evidence>
<dbReference type="CDD" id="cd11681">
    <property type="entry name" value="HDAC_classIIa"/>
    <property type="match status" value="1"/>
</dbReference>
<dbReference type="Pfam" id="PF00850">
    <property type="entry name" value="Hist_deacetyl"/>
    <property type="match status" value="1"/>
</dbReference>
<comment type="catalytic activity">
    <reaction evidence="10">
        <text>N(6)-acetyl-L-lysyl-[histone] + H2O = L-lysyl-[histone] + acetate</text>
        <dbReference type="Rhea" id="RHEA:58196"/>
        <dbReference type="Rhea" id="RHEA-COMP:9845"/>
        <dbReference type="Rhea" id="RHEA-COMP:11338"/>
        <dbReference type="ChEBI" id="CHEBI:15377"/>
        <dbReference type="ChEBI" id="CHEBI:29969"/>
        <dbReference type="ChEBI" id="CHEBI:30089"/>
        <dbReference type="ChEBI" id="CHEBI:61930"/>
        <dbReference type="EC" id="3.5.1.98"/>
    </reaction>
</comment>
<keyword evidence="6" id="KW-0156">Chromatin regulator</keyword>
<dbReference type="PANTHER" id="PTHR10625">
    <property type="entry name" value="HISTONE DEACETYLASE HDAC1-RELATED"/>
    <property type="match status" value="1"/>
</dbReference>
<proteinExistence type="inferred from homology"/>
<sequence>MLTQEGEDSTYGQLAGSSQGSMNDLSLYSSPSMPNISLGRPPAHSSTVSDSDNNIPLYPNEYVNCTTAIVVRPENAALNHQGLIFAPCEDPDLWGEINCELRDYVTIHGVEQNLDADFSVSKRKYPDKERHITRHINYGRGQSENVKLAPVSEAELRAAYTARLGVPLTGQMLSGTLPFYPTLPAIDGEYNNPNSPGYIHKQMASLEQARPGNILPNMYHGAPITDTQVAHARLNKQGHRPLGRTQSAPLPLGHPMLTGALAMVPTHYEEYLEEKQALDQQQAHNLLKQSSLALPFLLISPIFSLCHVSPVLSCSSIPVDLPNLLALPRVSSPLLLFHSFLSCSSSCPSIQSSRSAMCLQSSLALHPVPLSNLLALPRVSSPFLLFILSLYPIFSLCHVSPVHGYSLHVLPLLQIRQTVLTRAGSRSQTGGIQLEEASEADESAEVIDLTICNVSFAQVIDLTICNVSFAQVIDLTICNVSFAQVIDLTICNVSFAQVIDLTICNVSFAQVIDLTICNVSFAQVIDLTICNVSFAQVIDLTICNVSFAQVIDLTICNVSFAQVIDLTICNVSFAQVIDLTICNVSFAQVIDLTICNVSFAQVIDLTICNVSFAQVIDLTICNVSFAQVIDLTICNVSFAQVIDLTICNVSFAQVIDLTICNVSFAQVIDLTICNVSFAQVIDLTICNVSFAQVIDLTICNVSFAQVIDLTICNVSFAQVIDLTICNVSFAQVIDLTICNVSFAQVIDLTICNVSFAQVIDLTICNVSFAQVIDLTICNVSFAQVIDLTICNVSFAQVIDLTICNVSFAQVIDLTICNVSFAQVIDLTICNVSFAQVIDLTICNVSFAQVIDLTICNVSFAQVIDLTICNVSFAQVIDLTICNVSFAQVIDLTICNVSFAQVIDLTICNVSFAQVIDLTICNVSFAQVIDLTICNVSFAQVIDLTICNVSFAQVIDLTICNVSFAQVIDLTICNVSFAQVIDLTICNVSFAQVIDLTICNVSFAQVIDLTICNVSFAQVIDLTICNVSFAQVIDLTICNVSFAQVIDLTICNVSFAQVIDLTICNVSFAQVIDLTICNVSFAQVIDLTICNVSFAQVIDLTICNVSFAQVIDLTICNVSFAQVIDLTICNVSFAQVIDLTICNVSFAQVIDLTICNVSFAQVIDLTICNVSFAQVIDLTICNVSFAQVIDLTICNVSFAQVIDLTICNVSFAQVIDLTICNVSFAQVIDLTERRTEESEISKQQRDREQFLQQQRDLMMRHTLQVGEGSAFGPRSSHVARPLSRALSSPLVALGPTDGPIPIPAPVINHCSRGGLPRGVATTGLAFDSLMLKHACICGDNSSHPEHGGRLQSVWARLVETGLVQRCDRVRSRKATFEEIQTCHSEAHALLFGTNPLNRQKLDMSKLSQLPIKSFVRLPCGGIGVDSDTTWNELHTAPAARMAVGCVVDLAFKAATGDIKNGFAIVRPPGHHAETSQAMGFCFFNSVAIATRLLQQRLDVRKILILDWDVHHGNGTQQMFYDDPRVLYLSIHRHDDGNFFPGTGGPTEGSARLTSVRARRRLGGHTGERALYCESSVLDYAATRVNGSTIEEPSGKEPHGIIADSEKNVFECFICHCGVGEGLGRNINVAWSGGLAPPMGDAEYLAAFRTIVMPVAKEFAPDVVMVSAGFDAASGHPPPLGGYKVSPACFGHMTQQLLQLADGKIVLSLEGGYDLPSICDAAQECVRALLGDEPSPLKEEELKKTPCQNAIDTLQKTIAIQLSHWPCIKRTAHLALCSAMDAVQKEHEESETVTAMAGLSMQQQTSALQTPEHSRDPSEEPMDQDDAK</sequence>
<organism evidence="13">
    <name type="scientific">Timema poppense</name>
    <name type="common">Walking stick</name>
    <dbReference type="NCBI Taxonomy" id="170557"/>
    <lineage>
        <taxon>Eukaryota</taxon>
        <taxon>Metazoa</taxon>
        <taxon>Ecdysozoa</taxon>
        <taxon>Arthropoda</taxon>
        <taxon>Hexapoda</taxon>
        <taxon>Insecta</taxon>
        <taxon>Pterygota</taxon>
        <taxon>Neoptera</taxon>
        <taxon>Polyneoptera</taxon>
        <taxon>Phasmatodea</taxon>
        <taxon>Timematodea</taxon>
        <taxon>Timematoidea</taxon>
        <taxon>Timematidae</taxon>
        <taxon>Timema</taxon>
    </lineage>
</organism>
<keyword evidence="5" id="KW-0378">Hydrolase</keyword>
<dbReference type="InterPro" id="IPR023696">
    <property type="entry name" value="Ureohydrolase_dom_sf"/>
</dbReference>
<dbReference type="SUPFAM" id="SSF52768">
    <property type="entry name" value="Arginase/deacetylase"/>
    <property type="match status" value="2"/>
</dbReference>
<dbReference type="EC" id="3.5.1.98" evidence="3"/>
<dbReference type="InterPro" id="IPR023801">
    <property type="entry name" value="His_deacetylse_dom"/>
</dbReference>
<evidence type="ECO:0000256" key="1">
    <source>
        <dbReference type="ARBA" id="ARBA00004123"/>
    </source>
</evidence>
<evidence type="ECO:0000256" key="3">
    <source>
        <dbReference type="ARBA" id="ARBA00012111"/>
    </source>
</evidence>
<keyword evidence="7" id="KW-0805">Transcription regulation</keyword>
<evidence type="ECO:0000256" key="8">
    <source>
        <dbReference type="ARBA" id="ARBA00023163"/>
    </source>
</evidence>
<evidence type="ECO:0000256" key="10">
    <source>
        <dbReference type="ARBA" id="ARBA00048287"/>
    </source>
</evidence>
<gene>
    <name evidence="13" type="ORF">TPSB3V08_LOCUS3700</name>
</gene>
<evidence type="ECO:0000256" key="7">
    <source>
        <dbReference type="ARBA" id="ARBA00023015"/>
    </source>
</evidence>
<dbReference type="GO" id="GO:0040029">
    <property type="term" value="P:epigenetic regulation of gene expression"/>
    <property type="evidence" value="ECO:0007669"/>
    <property type="project" value="TreeGrafter"/>
</dbReference>
<dbReference type="PRINTS" id="PR01270">
    <property type="entry name" value="HDASUPER"/>
</dbReference>
<evidence type="ECO:0000256" key="4">
    <source>
        <dbReference type="ARBA" id="ARBA00022491"/>
    </source>
</evidence>
<dbReference type="GO" id="GO:0141221">
    <property type="term" value="F:histone deacetylase activity, hydrolytic mechanism"/>
    <property type="evidence" value="ECO:0007669"/>
    <property type="project" value="UniProtKB-EC"/>
</dbReference>
<feature type="region of interest" description="Disordered" evidence="11">
    <location>
        <begin position="1"/>
        <end position="52"/>
    </location>
</feature>
<dbReference type="PANTHER" id="PTHR10625:SF5">
    <property type="entry name" value="HISTONE DEACETYLASE"/>
    <property type="match status" value="1"/>
</dbReference>
<protein>
    <recommendedName>
        <fullName evidence="3">histone deacetylase</fullName>
        <ecNumber evidence="3">3.5.1.98</ecNumber>
    </recommendedName>
</protein>
<evidence type="ECO:0000259" key="12">
    <source>
        <dbReference type="Pfam" id="PF00850"/>
    </source>
</evidence>